<keyword evidence="8" id="KW-0808">Transferase</keyword>
<dbReference type="Gene3D" id="3.80.30.20">
    <property type="entry name" value="tm_1862 like domain"/>
    <property type="match status" value="1"/>
</dbReference>
<proteinExistence type="predicted"/>
<name>A0A7G9YE76_9EURY</name>
<dbReference type="PROSITE" id="PS51918">
    <property type="entry name" value="RADICAL_SAM"/>
    <property type="match status" value="1"/>
</dbReference>
<evidence type="ECO:0000256" key="3">
    <source>
        <dbReference type="ARBA" id="ARBA00022723"/>
    </source>
</evidence>
<dbReference type="GO" id="GO:0046872">
    <property type="term" value="F:metal ion binding"/>
    <property type="evidence" value="ECO:0007669"/>
    <property type="project" value="UniProtKB-KW"/>
</dbReference>
<evidence type="ECO:0000259" key="7">
    <source>
        <dbReference type="PROSITE" id="PS51918"/>
    </source>
</evidence>
<dbReference type="EC" id="2.8.4.3" evidence="8"/>
<dbReference type="InterPro" id="IPR006638">
    <property type="entry name" value="Elp3/MiaA/NifB-like_rSAM"/>
</dbReference>
<dbReference type="Gene3D" id="3.40.50.280">
    <property type="entry name" value="Cobalamin-binding domain"/>
    <property type="match status" value="1"/>
</dbReference>
<evidence type="ECO:0000256" key="2">
    <source>
        <dbReference type="ARBA" id="ARBA00022691"/>
    </source>
</evidence>
<keyword evidence="2" id="KW-0949">S-adenosyl-L-methionine</keyword>
<dbReference type="CDD" id="cd01335">
    <property type="entry name" value="Radical_SAM"/>
    <property type="match status" value="1"/>
</dbReference>
<dbReference type="PROSITE" id="PS51332">
    <property type="entry name" value="B12_BINDING"/>
    <property type="match status" value="1"/>
</dbReference>
<reference evidence="8" key="1">
    <citation type="submission" date="2020-06" db="EMBL/GenBank/DDBJ databases">
        <title>Unique genomic features of the anaerobic methanotrophic archaea.</title>
        <authorList>
            <person name="Chadwick G.L."/>
            <person name="Skennerton C.T."/>
            <person name="Laso-Perez R."/>
            <person name="Leu A.O."/>
            <person name="Speth D.R."/>
            <person name="Yu H."/>
            <person name="Morgan-Lang C."/>
            <person name="Hatzenpichler R."/>
            <person name="Goudeau D."/>
            <person name="Malmstrom R."/>
            <person name="Brazelton W.J."/>
            <person name="Woyke T."/>
            <person name="Hallam S.J."/>
            <person name="Tyson G.W."/>
            <person name="Wegener G."/>
            <person name="Boetius A."/>
            <person name="Orphan V."/>
        </authorList>
    </citation>
    <scope>NUCLEOTIDE SEQUENCE</scope>
</reference>
<dbReference type="SMART" id="SM00729">
    <property type="entry name" value="Elp3"/>
    <property type="match status" value="1"/>
</dbReference>
<dbReference type="SFLD" id="SFLDG01082">
    <property type="entry name" value="B12-binding_domain_containing"/>
    <property type="match status" value="1"/>
</dbReference>
<dbReference type="SUPFAM" id="SSF102114">
    <property type="entry name" value="Radical SAM enzymes"/>
    <property type="match status" value="1"/>
</dbReference>
<organism evidence="8">
    <name type="scientific">Candidatus Methanogaster sp. ANME-2c ERB4</name>
    <dbReference type="NCBI Taxonomy" id="2759911"/>
    <lineage>
        <taxon>Archaea</taxon>
        <taxon>Methanobacteriati</taxon>
        <taxon>Methanobacteriota</taxon>
        <taxon>Stenosarchaea group</taxon>
        <taxon>Methanomicrobia</taxon>
        <taxon>Methanosarcinales</taxon>
        <taxon>ANME-2 cluster</taxon>
        <taxon>Candidatus Methanogasteraceae</taxon>
        <taxon>Candidatus Methanogaster</taxon>
    </lineage>
</organism>
<evidence type="ECO:0000256" key="1">
    <source>
        <dbReference type="ARBA" id="ARBA00001966"/>
    </source>
</evidence>
<evidence type="ECO:0000313" key="8">
    <source>
        <dbReference type="EMBL" id="QNO46310.1"/>
    </source>
</evidence>
<dbReference type="SFLD" id="SFLDG01123">
    <property type="entry name" value="methyltransferase_(Class_B)"/>
    <property type="match status" value="1"/>
</dbReference>
<dbReference type="GO" id="GO:0031419">
    <property type="term" value="F:cobalamin binding"/>
    <property type="evidence" value="ECO:0007669"/>
    <property type="project" value="InterPro"/>
</dbReference>
<dbReference type="InterPro" id="IPR023404">
    <property type="entry name" value="rSAM_horseshoe"/>
</dbReference>
<keyword evidence="4" id="KW-0408">Iron</keyword>
<evidence type="ECO:0000256" key="4">
    <source>
        <dbReference type="ARBA" id="ARBA00023004"/>
    </source>
</evidence>
<dbReference type="AlphaFoldDB" id="A0A7G9YE76"/>
<evidence type="ECO:0000259" key="6">
    <source>
        <dbReference type="PROSITE" id="PS51332"/>
    </source>
</evidence>
<dbReference type="Pfam" id="PF04055">
    <property type="entry name" value="Radical_SAM"/>
    <property type="match status" value="1"/>
</dbReference>
<evidence type="ECO:0000256" key="5">
    <source>
        <dbReference type="ARBA" id="ARBA00023014"/>
    </source>
</evidence>
<sequence length="479" mass="55189">MKIYLLNPPYFPHFGRGMRWQDTGRGGTLYYPVWLSYAAAVVEQEHEIRLVDAPAWEWGREDVIKDAARFDPDLIVLDSSFPSLNNDISVAESLKEHLDCKIVLVGPPASQFPDEILKSGVDIVARWECDFTISEIADTISEGGSMDCVEGISYREDGIVKHNPDRPFTSSEDLDKIPFVSKVYKKHLNIKDYFLGSSLYPEVQIFTGRGCPFRCTFCSWPQTLMGRKYRVRSISNLLDELEWIQDNLDVKEVFFEDDTFTISEKRVLEFCREYKDRCLDVTWACNARVSLDYETMREMKNAHCRLMIAGYESGSDEILTNVKKGSTVDEAREFARNARKSGLLVHGDFIIGLPGETKETMEMTRKLIKEVRADILQVSVASPFPGTEFYEWCKENGYLLTDDPNEYLDSEGHQKAIISYPWLTAEEITSMVDGILKGYYLSLNYVPLAARQVMRRQGIDEMRRLWYSVKMFTRYIADR</sequence>
<dbReference type="InterPro" id="IPR058240">
    <property type="entry name" value="rSAM_sf"/>
</dbReference>
<gene>
    <name evidence="8" type="primary">miaB</name>
    <name evidence="8" type="ORF">PABHDKJJ_00014</name>
</gene>
<dbReference type="GO" id="GO:0005829">
    <property type="term" value="C:cytosol"/>
    <property type="evidence" value="ECO:0007669"/>
    <property type="project" value="TreeGrafter"/>
</dbReference>
<dbReference type="GO" id="GO:0051539">
    <property type="term" value="F:4 iron, 4 sulfur cluster binding"/>
    <property type="evidence" value="ECO:0007669"/>
    <property type="project" value="UniProtKB-KW"/>
</dbReference>
<comment type="cofactor">
    <cofactor evidence="1">
        <name>[4Fe-4S] cluster</name>
        <dbReference type="ChEBI" id="CHEBI:49883"/>
    </cofactor>
</comment>
<dbReference type="InterPro" id="IPR051198">
    <property type="entry name" value="BchE-like"/>
</dbReference>
<dbReference type="Pfam" id="PF02310">
    <property type="entry name" value="B12-binding"/>
    <property type="match status" value="1"/>
</dbReference>
<dbReference type="InterPro" id="IPR034466">
    <property type="entry name" value="Methyltransferase_Class_B"/>
</dbReference>
<dbReference type="EMBL" id="MT631185">
    <property type="protein sequence ID" value="QNO46310.1"/>
    <property type="molecule type" value="Genomic_DNA"/>
</dbReference>
<keyword evidence="3" id="KW-0479">Metal-binding</keyword>
<keyword evidence="5" id="KW-0411">Iron-sulfur</keyword>
<dbReference type="PANTHER" id="PTHR43409:SF16">
    <property type="entry name" value="SLR0320 PROTEIN"/>
    <property type="match status" value="1"/>
</dbReference>
<dbReference type="GO" id="GO:0035597">
    <property type="term" value="F:tRNA-2-methylthio-N(6)-dimethylallyladenosine(37) synthase activity"/>
    <property type="evidence" value="ECO:0007669"/>
    <property type="project" value="UniProtKB-EC"/>
</dbReference>
<dbReference type="PANTHER" id="PTHR43409">
    <property type="entry name" value="ANAEROBIC MAGNESIUM-PROTOPORPHYRIN IX MONOMETHYL ESTER CYCLASE-RELATED"/>
    <property type="match status" value="1"/>
</dbReference>
<dbReference type="InterPro" id="IPR007197">
    <property type="entry name" value="rSAM"/>
</dbReference>
<protein>
    <submittedName>
        <fullName evidence="8">tRNA-2-methylthio-N(6)-dimethylallyladenosine synthase</fullName>
        <ecNumber evidence="8">2.8.4.3</ecNumber>
    </submittedName>
</protein>
<feature type="domain" description="B12-binding" evidence="6">
    <location>
        <begin position="18"/>
        <end position="147"/>
    </location>
</feature>
<accession>A0A7G9YE76</accession>
<feature type="domain" description="Radical SAM core" evidence="7">
    <location>
        <begin position="193"/>
        <end position="421"/>
    </location>
</feature>
<dbReference type="InterPro" id="IPR006158">
    <property type="entry name" value="Cobalamin-bd"/>
</dbReference>
<dbReference type="SFLD" id="SFLDS00029">
    <property type="entry name" value="Radical_SAM"/>
    <property type="match status" value="1"/>
</dbReference>